<evidence type="ECO:0000313" key="16">
    <source>
        <dbReference type="EMBL" id="KAK4464600.1"/>
    </source>
</evidence>
<dbReference type="InterPro" id="IPR003439">
    <property type="entry name" value="ABC_transporter-like_ATP-bd"/>
</dbReference>
<dbReference type="InterPro" id="IPR011527">
    <property type="entry name" value="ABC1_TM_dom"/>
</dbReference>
<dbReference type="CDD" id="cd18580">
    <property type="entry name" value="ABC_6TM_ABCC_D2"/>
    <property type="match status" value="1"/>
</dbReference>
<dbReference type="SUPFAM" id="SSF52540">
    <property type="entry name" value="P-loop containing nucleoside triphosphate hydrolases"/>
    <property type="match status" value="2"/>
</dbReference>
<dbReference type="Gene3D" id="1.20.1560.10">
    <property type="entry name" value="ABC transporter type 1, transmembrane domain"/>
    <property type="match status" value="2"/>
</dbReference>
<dbReference type="InterPro" id="IPR017871">
    <property type="entry name" value="ABC_transporter-like_CS"/>
</dbReference>
<evidence type="ECO:0000313" key="17">
    <source>
        <dbReference type="Proteomes" id="UP001321749"/>
    </source>
</evidence>
<feature type="transmembrane region" description="Helical" evidence="13">
    <location>
        <begin position="171"/>
        <end position="189"/>
    </location>
</feature>
<evidence type="ECO:0000256" key="12">
    <source>
        <dbReference type="SAM" id="MobiDB-lite"/>
    </source>
</evidence>
<sequence>MDNQSTPAASPSAAACARIDDSFGPHAGACRGGFDFTLLFEETILTILPLGLLLLVLPLRIGYLWKRAKKVTPDGHLAAVKISAWIALGALQLTALILWSTKSAVRTRASLAAALIGPLSTLGLSLLSYVEHSRNVRPSSLLNSYLFATLLFDIAHARTLSLRATDDITTVIGYVSITTVVVKGILLLLESHSKRRHLRPEYRVYGPEATASVFNRSFFWWLNPLFRLGFRRVLDVDDLFVLDKHVQSSYEHNRFRAAWASVAAHKSPYALLKTSFRVLRWPVLQTIPPRAALTALVFCQPFLINRAIRLSQEPVTKESTHQGYGLIGAYLLVYVGIAVMMGQYQHRTYRTISMVRAGLISMIYRKTGTLSLQNIDPAASMTLMSADMERIVHGWQTMHEIWSNAAEVGIAIYLLERQLGIACVVPVVLSIISLLGSLAAMNFIVSRQAMWLEAIERRISATSSMLNSMKGVKMCGLKDTLLNSIQKLRVDELRISKKFRKLIIWNMVFAYVTQVFAPVLTFAIFSVRARDTGDKTLDTARVFTALSLFALLSEPLASLVMSLATFLGAVGSFTRIQGFLTSEERSEARHLGGSADGASIASPGSIPTPVVEKSAADAIVISGKADFGWDSEKAPLLNGIELMVPWHKLTVVVGPVGCGKSTLLQAVLGEVPVLGAGAVRLGSMSVAYCSQDPWHMNGSIREAIVGVSEYDEKWYARVVRACALRRDFRQLPNGDASRIGSGGIALSGGQSQRIALARAVYARREIVILDDVFSGLDSSTENHVFHSLLGRKGLLSEVKTTVLLVSSSAKRLPYADHIVCLNGQGEIAAQGCFADLNNAGGYVASFNLPRADWAGVPGEDFDDITEVDTDSMAARKKESSSGTSLTSTSEPSGRSLNALPVDTLADTGRQTGDVQTYLYYVRSVGWVAALIFILAITGFVFSITFPSIWVQWWAADNEVHPNERLGYWIGIYAMFGGAAIICLIISCWSMIITMVPRSGEKFHLALLKTVLSAPMSFFVNTDSGVTINRFSQDLQLIDMELPIAALNTFTTFILCIGQMALIGVGSIYAAIAFPIVLVSLYFIQKFYLRTSRQLRLMDIEAKAPLYSLFEESLRGLATIRAFGWQDKLEERNHDLLDRSQRPFYLMFAVQRWLTLVLDLLVAAVALLLIVLVVELRGTVAAGGVGLALLNVIQFSQNVKLLVTFWTTLETQIGSVARIKSFTTSTVAEDLPGEDQQPPKGWPASGAIEFDNLSASYSSTGNDLVLKGVSLSIKAGEKIAICGRTGSGKTSLIMSLFRMVDSLPTGSIRVDGVDLATLPRQEVRQRIVGVPQHPFLLKGSVRLNADPLGVAKSDDAIVAALQCVQVMDIVARNPRGLDADIDELNLSVGQRQLFCLARAMLRPSSILVLDEATSSIDAKTEEIIQRLIRKKFSNHTIIAVAHRLDTIMDFDKVAVLDGGKLVEFDSPYALLEVPGTAFGKLYNQMVETEDEELEESEKKVV</sequence>
<dbReference type="Gene3D" id="3.40.50.300">
    <property type="entry name" value="P-loop containing nucleotide triphosphate hydrolases"/>
    <property type="match status" value="2"/>
</dbReference>
<feature type="transmembrane region" description="Helical" evidence="13">
    <location>
        <begin position="1041"/>
        <end position="1061"/>
    </location>
</feature>
<evidence type="ECO:0000256" key="9">
    <source>
        <dbReference type="ARBA" id="ARBA00023136"/>
    </source>
</evidence>
<feature type="domain" description="ABC transmembrane type-1" evidence="15">
    <location>
        <begin position="291"/>
        <end position="568"/>
    </location>
</feature>
<feature type="transmembrane region" description="Helical" evidence="13">
    <location>
        <begin position="142"/>
        <end position="159"/>
    </location>
</feature>
<dbReference type="SMART" id="SM00382">
    <property type="entry name" value="AAA"/>
    <property type="match status" value="2"/>
</dbReference>
<feature type="region of interest" description="Disordered" evidence="12">
    <location>
        <begin position="872"/>
        <end position="897"/>
    </location>
</feature>
<dbReference type="Pfam" id="PF00664">
    <property type="entry name" value="ABC_membrane"/>
    <property type="match status" value="2"/>
</dbReference>
<feature type="transmembrane region" description="Helical" evidence="13">
    <location>
        <begin position="419"/>
        <end position="445"/>
    </location>
</feature>
<keyword evidence="8 13" id="KW-1133">Transmembrane helix</keyword>
<dbReference type="PROSITE" id="PS50929">
    <property type="entry name" value="ABC_TM1F"/>
    <property type="match status" value="2"/>
</dbReference>
<dbReference type="PROSITE" id="PS50893">
    <property type="entry name" value="ABC_TRANSPORTER_2"/>
    <property type="match status" value="2"/>
</dbReference>
<dbReference type="InterPro" id="IPR036640">
    <property type="entry name" value="ABC1_TM_sf"/>
</dbReference>
<feature type="transmembrane region" description="Helical" evidence="13">
    <location>
        <begin position="965"/>
        <end position="991"/>
    </location>
</feature>
<dbReference type="InterPro" id="IPR050173">
    <property type="entry name" value="ABC_transporter_C-like"/>
</dbReference>
<dbReference type="FunFam" id="3.40.50.300:FF:001854">
    <property type="entry name" value="ABC multidrug transporter (Eurofung)"/>
    <property type="match status" value="1"/>
</dbReference>
<dbReference type="Pfam" id="PF00005">
    <property type="entry name" value="ABC_tran"/>
    <property type="match status" value="2"/>
</dbReference>
<evidence type="ECO:0000256" key="13">
    <source>
        <dbReference type="SAM" id="Phobius"/>
    </source>
</evidence>
<reference evidence="16" key="2">
    <citation type="submission" date="2023-06" db="EMBL/GenBank/DDBJ databases">
        <authorList>
            <consortium name="Lawrence Berkeley National Laboratory"/>
            <person name="Mondo S.J."/>
            <person name="Hensen N."/>
            <person name="Bonometti L."/>
            <person name="Westerberg I."/>
            <person name="Brannstrom I.O."/>
            <person name="Guillou S."/>
            <person name="Cros-Aarteil S."/>
            <person name="Calhoun S."/>
            <person name="Haridas S."/>
            <person name="Kuo A."/>
            <person name="Pangilinan J."/>
            <person name="Riley R."/>
            <person name="Labutti K."/>
            <person name="Andreopoulos B."/>
            <person name="Lipzen A."/>
            <person name="Chen C."/>
            <person name="Yanf M."/>
            <person name="Daum C."/>
            <person name="Ng V."/>
            <person name="Clum A."/>
            <person name="Steindorff A."/>
            <person name="Ohm R."/>
            <person name="Martin F."/>
            <person name="Silar P."/>
            <person name="Natvig D."/>
            <person name="Lalanne C."/>
            <person name="Gautier V."/>
            <person name="Ament-Velasquez S.L."/>
            <person name="Kruys A."/>
            <person name="Hutchinson M.I."/>
            <person name="Powell A.J."/>
            <person name="Barry K."/>
            <person name="Miller A.N."/>
            <person name="Grigoriev I.V."/>
            <person name="Debuchy R."/>
            <person name="Gladieux P."/>
            <person name="Thoren M.H."/>
            <person name="Johannesson H."/>
        </authorList>
    </citation>
    <scope>NUCLEOTIDE SEQUENCE</scope>
    <source>
        <strain evidence="16">PSN324</strain>
    </source>
</reference>
<dbReference type="Proteomes" id="UP001321749">
    <property type="component" value="Unassembled WGS sequence"/>
</dbReference>
<dbReference type="GO" id="GO:0005886">
    <property type="term" value="C:plasma membrane"/>
    <property type="evidence" value="ECO:0007669"/>
    <property type="project" value="UniProtKB-SubCell"/>
</dbReference>
<evidence type="ECO:0000256" key="7">
    <source>
        <dbReference type="ARBA" id="ARBA00022840"/>
    </source>
</evidence>
<feature type="compositionally biased region" description="Low complexity" evidence="12">
    <location>
        <begin position="880"/>
        <end position="893"/>
    </location>
</feature>
<comment type="subcellular location">
    <subcellularLocation>
        <location evidence="1">Cell membrane</location>
        <topology evidence="1">Multi-pass membrane protein</topology>
    </subcellularLocation>
</comment>
<evidence type="ECO:0000256" key="3">
    <source>
        <dbReference type="ARBA" id="ARBA00022448"/>
    </source>
</evidence>
<feature type="transmembrane region" description="Helical" evidence="13">
    <location>
        <begin position="545"/>
        <end position="570"/>
    </location>
</feature>
<feature type="transmembrane region" description="Helical" evidence="13">
    <location>
        <begin position="1067"/>
        <end position="1088"/>
    </location>
</feature>
<feature type="transmembrane region" description="Helical" evidence="13">
    <location>
        <begin position="111"/>
        <end position="130"/>
    </location>
</feature>
<dbReference type="InterPro" id="IPR044726">
    <property type="entry name" value="ABCC_6TM_D2"/>
</dbReference>
<accession>A0AAV9HWT7</accession>
<feature type="transmembrane region" description="Helical" evidence="13">
    <location>
        <begin position="1152"/>
        <end position="1173"/>
    </location>
</feature>
<comment type="function">
    <text evidence="11">ABC-type transporter; part of the gene cluster that mediates the biosynthesis of the phomopsins, a group of hexapeptide mycotoxins which infects lupins and causes lupinosis disease in livestock.</text>
</comment>
<evidence type="ECO:0000256" key="11">
    <source>
        <dbReference type="ARBA" id="ARBA00059074"/>
    </source>
</evidence>
<keyword evidence="7" id="KW-0067">ATP-binding</keyword>
<dbReference type="GO" id="GO:0140359">
    <property type="term" value="F:ABC-type transporter activity"/>
    <property type="evidence" value="ECO:0007669"/>
    <property type="project" value="InterPro"/>
</dbReference>
<feature type="transmembrane region" description="Helical" evidence="13">
    <location>
        <begin position="502"/>
        <end position="525"/>
    </location>
</feature>
<dbReference type="CDD" id="cd03250">
    <property type="entry name" value="ABCC_MRP_domain1"/>
    <property type="match status" value="1"/>
</dbReference>
<evidence type="ECO:0000256" key="1">
    <source>
        <dbReference type="ARBA" id="ARBA00004651"/>
    </source>
</evidence>
<dbReference type="FunFam" id="3.40.50.300:FF:000838">
    <property type="entry name" value="ABC multidrug transporter (Eurofung)"/>
    <property type="match status" value="1"/>
</dbReference>
<evidence type="ECO:0000256" key="4">
    <source>
        <dbReference type="ARBA" id="ARBA00022475"/>
    </source>
</evidence>
<dbReference type="CDD" id="cd18579">
    <property type="entry name" value="ABC_6TM_ABCC_D1"/>
    <property type="match status" value="1"/>
</dbReference>
<dbReference type="SUPFAM" id="SSF90123">
    <property type="entry name" value="ABC transporter transmembrane region"/>
    <property type="match status" value="2"/>
</dbReference>
<dbReference type="GO" id="GO:0005524">
    <property type="term" value="F:ATP binding"/>
    <property type="evidence" value="ECO:0007669"/>
    <property type="project" value="UniProtKB-KW"/>
</dbReference>
<feature type="transmembrane region" description="Helical" evidence="13">
    <location>
        <begin position="44"/>
        <end position="65"/>
    </location>
</feature>
<keyword evidence="6" id="KW-0547">Nucleotide-binding</keyword>
<dbReference type="PANTHER" id="PTHR24223">
    <property type="entry name" value="ATP-BINDING CASSETTE SUB-FAMILY C"/>
    <property type="match status" value="1"/>
</dbReference>
<keyword evidence="5 13" id="KW-0812">Transmembrane</keyword>
<dbReference type="GO" id="GO:0016887">
    <property type="term" value="F:ATP hydrolysis activity"/>
    <property type="evidence" value="ECO:0007669"/>
    <property type="project" value="InterPro"/>
</dbReference>
<evidence type="ECO:0000256" key="5">
    <source>
        <dbReference type="ARBA" id="ARBA00022692"/>
    </source>
</evidence>
<evidence type="ECO:0000256" key="2">
    <source>
        <dbReference type="ARBA" id="ARBA00009726"/>
    </source>
</evidence>
<feature type="domain" description="ABC transporter" evidence="14">
    <location>
        <begin position="1247"/>
        <end position="1482"/>
    </location>
</feature>
<feature type="transmembrane region" description="Helical" evidence="13">
    <location>
        <begin position="324"/>
        <end position="344"/>
    </location>
</feature>
<keyword evidence="3" id="KW-0813">Transport</keyword>
<dbReference type="FunFam" id="1.20.1560.10:FF:000066">
    <property type="entry name" value="ABC multidrug transporter (Eurofung)"/>
    <property type="match status" value="1"/>
</dbReference>
<dbReference type="PANTHER" id="PTHR24223:SF269">
    <property type="entry name" value="ABC MULTIDRUG TRANSPORTER (EUROFUNG)-RELATED"/>
    <property type="match status" value="1"/>
</dbReference>
<keyword evidence="9 13" id="KW-0472">Membrane</keyword>
<comment type="similarity">
    <text evidence="2">Belongs to the ABC transporter superfamily. ABCC family. Conjugate transporter (TC 3.A.1.208) subfamily.</text>
</comment>
<feature type="domain" description="ABC transporter" evidence="14">
    <location>
        <begin position="606"/>
        <end position="848"/>
    </location>
</feature>
<dbReference type="InterPro" id="IPR044746">
    <property type="entry name" value="ABCC_6TM_D1"/>
</dbReference>
<name>A0AAV9HWT7_9PEZI</name>
<dbReference type="InterPro" id="IPR027417">
    <property type="entry name" value="P-loop_NTPase"/>
</dbReference>
<keyword evidence="17" id="KW-1185">Reference proteome</keyword>
<keyword evidence="10" id="KW-0325">Glycoprotein</keyword>
<feature type="domain" description="ABC transmembrane type-1" evidence="15">
    <location>
        <begin position="929"/>
        <end position="1210"/>
    </location>
</feature>
<dbReference type="InterPro" id="IPR003593">
    <property type="entry name" value="AAA+_ATPase"/>
</dbReference>
<protein>
    <submittedName>
        <fullName evidence="16">Uncharacterized protein</fullName>
    </submittedName>
</protein>
<evidence type="ECO:0000256" key="10">
    <source>
        <dbReference type="ARBA" id="ARBA00023180"/>
    </source>
</evidence>
<evidence type="ECO:0000256" key="6">
    <source>
        <dbReference type="ARBA" id="ARBA00022741"/>
    </source>
</evidence>
<reference evidence="16" key="1">
    <citation type="journal article" date="2023" name="Mol. Phylogenet. Evol.">
        <title>Genome-scale phylogeny and comparative genomics of the fungal order Sordariales.</title>
        <authorList>
            <person name="Hensen N."/>
            <person name="Bonometti L."/>
            <person name="Westerberg I."/>
            <person name="Brannstrom I.O."/>
            <person name="Guillou S."/>
            <person name="Cros-Aarteil S."/>
            <person name="Calhoun S."/>
            <person name="Haridas S."/>
            <person name="Kuo A."/>
            <person name="Mondo S."/>
            <person name="Pangilinan J."/>
            <person name="Riley R."/>
            <person name="LaButti K."/>
            <person name="Andreopoulos B."/>
            <person name="Lipzen A."/>
            <person name="Chen C."/>
            <person name="Yan M."/>
            <person name="Daum C."/>
            <person name="Ng V."/>
            <person name="Clum A."/>
            <person name="Steindorff A."/>
            <person name="Ohm R.A."/>
            <person name="Martin F."/>
            <person name="Silar P."/>
            <person name="Natvig D.O."/>
            <person name="Lalanne C."/>
            <person name="Gautier V."/>
            <person name="Ament-Velasquez S.L."/>
            <person name="Kruys A."/>
            <person name="Hutchinson M.I."/>
            <person name="Powell A.J."/>
            <person name="Barry K."/>
            <person name="Miller A.N."/>
            <person name="Grigoriev I.V."/>
            <person name="Debuchy R."/>
            <person name="Gladieux P."/>
            <person name="Hiltunen Thoren M."/>
            <person name="Johannesson H."/>
        </authorList>
    </citation>
    <scope>NUCLEOTIDE SEQUENCE</scope>
    <source>
        <strain evidence="16">PSN324</strain>
    </source>
</reference>
<dbReference type="CDD" id="cd03244">
    <property type="entry name" value="ABCC_MRP_domain2"/>
    <property type="match status" value="1"/>
</dbReference>
<feature type="transmembrane region" description="Helical" evidence="13">
    <location>
        <begin position="77"/>
        <end position="99"/>
    </location>
</feature>
<evidence type="ECO:0000259" key="15">
    <source>
        <dbReference type="PROSITE" id="PS50929"/>
    </source>
</evidence>
<dbReference type="FunFam" id="1.20.1560.10:FF:000055">
    <property type="entry name" value="ABC multidrug transporter (Eurofung)"/>
    <property type="match status" value="1"/>
</dbReference>
<gene>
    <name evidence="16" type="ORF">QBC42DRAFT_220572</name>
</gene>
<evidence type="ECO:0000259" key="14">
    <source>
        <dbReference type="PROSITE" id="PS50893"/>
    </source>
</evidence>
<proteinExistence type="inferred from homology"/>
<keyword evidence="4" id="KW-1003">Cell membrane</keyword>
<feature type="transmembrane region" description="Helical" evidence="13">
    <location>
        <begin position="924"/>
        <end position="945"/>
    </location>
</feature>
<dbReference type="PROSITE" id="PS00211">
    <property type="entry name" value="ABC_TRANSPORTER_1"/>
    <property type="match status" value="2"/>
</dbReference>
<comment type="caution">
    <text evidence="16">The sequence shown here is derived from an EMBL/GenBank/DDBJ whole genome shotgun (WGS) entry which is preliminary data.</text>
</comment>
<dbReference type="EMBL" id="MU864947">
    <property type="protein sequence ID" value="KAK4464600.1"/>
    <property type="molecule type" value="Genomic_DNA"/>
</dbReference>
<organism evidence="16 17">
    <name type="scientific">Cladorrhinum samala</name>
    <dbReference type="NCBI Taxonomy" id="585594"/>
    <lineage>
        <taxon>Eukaryota</taxon>
        <taxon>Fungi</taxon>
        <taxon>Dikarya</taxon>
        <taxon>Ascomycota</taxon>
        <taxon>Pezizomycotina</taxon>
        <taxon>Sordariomycetes</taxon>
        <taxon>Sordariomycetidae</taxon>
        <taxon>Sordariales</taxon>
        <taxon>Podosporaceae</taxon>
        <taxon>Cladorrhinum</taxon>
    </lineage>
</organism>
<evidence type="ECO:0000256" key="8">
    <source>
        <dbReference type="ARBA" id="ARBA00022989"/>
    </source>
</evidence>